<evidence type="ECO:0000313" key="1">
    <source>
        <dbReference type="EMBL" id="KHJ96868.1"/>
    </source>
</evidence>
<name>A0A0B1TH30_OESDE</name>
<organism evidence="1 2">
    <name type="scientific">Oesophagostomum dentatum</name>
    <name type="common">Nodular worm</name>
    <dbReference type="NCBI Taxonomy" id="61180"/>
    <lineage>
        <taxon>Eukaryota</taxon>
        <taxon>Metazoa</taxon>
        <taxon>Ecdysozoa</taxon>
        <taxon>Nematoda</taxon>
        <taxon>Chromadorea</taxon>
        <taxon>Rhabditida</taxon>
        <taxon>Rhabditina</taxon>
        <taxon>Rhabditomorpha</taxon>
        <taxon>Strongyloidea</taxon>
        <taxon>Strongylidae</taxon>
        <taxon>Oesophagostomum</taxon>
    </lineage>
</organism>
<accession>A0A0B1TH30</accession>
<dbReference type="PANTHER" id="PTHR23274:SF51">
    <property type="entry name" value="OS03G0423850 PROTEIN"/>
    <property type="match status" value="1"/>
</dbReference>
<evidence type="ECO:0000313" key="2">
    <source>
        <dbReference type="Proteomes" id="UP000053660"/>
    </source>
</evidence>
<dbReference type="SUPFAM" id="SSF52540">
    <property type="entry name" value="P-loop containing nucleoside triphosphate hydrolases"/>
    <property type="match status" value="1"/>
</dbReference>
<protein>
    <recommendedName>
        <fullName evidence="3">ATP-dependent DNA helicase</fullName>
    </recommendedName>
</protein>
<dbReference type="AlphaFoldDB" id="A0A0B1TH30"/>
<dbReference type="InterPro" id="IPR027417">
    <property type="entry name" value="P-loop_NTPase"/>
</dbReference>
<proteinExistence type="predicted"/>
<dbReference type="Gene3D" id="3.40.50.300">
    <property type="entry name" value="P-loop containing nucleotide triphosphate hydrolases"/>
    <property type="match status" value="1"/>
</dbReference>
<dbReference type="CDD" id="cd18809">
    <property type="entry name" value="SF1_C_RecD"/>
    <property type="match status" value="1"/>
</dbReference>
<sequence length="128" mass="14598">MNSSLLSGTYNHESYKPEGSTLALIPKIDNYWDKTLPFRLKRRQFPVRVAFAMTIDKSQGQSFSKDGVYLPEDVFSHGQLYVAFSRVRTREGLKVQTPTRMAKNTRRVCPYPAALPMKYPPTAPEIVV</sequence>
<keyword evidence="2" id="KW-1185">Reference proteome</keyword>
<evidence type="ECO:0008006" key="3">
    <source>
        <dbReference type="Google" id="ProtNLM"/>
    </source>
</evidence>
<reference evidence="1 2" key="1">
    <citation type="submission" date="2014-03" db="EMBL/GenBank/DDBJ databases">
        <title>Draft genome of the hookworm Oesophagostomum dentatum.</title>
        <authorList>
            <person name="Mitreva M."/>
        </authorList>
    </citation>
    <scope>NUCLEOTIDE SEQUENCE [LARGE SCALE GENOMIC DNA]</scope>
    <source>
        <strain evidence="1 2">OD-Hann</strain>
    </source>
</reference>
<dbReference type="GO" id="GO:0005657">
    <property type="term" value="C:replication fork"/>
    <property type="evidence" value="ECO:0007669"/>
    <property type="project" value="TreeGrafter"/>
</dbReference>
<dbReference type="FunFam" id="3.40.50.300:FF:002884">
    <property type="entry name" value="ATP-dependent DNA helicase"/>
    <property type="match status" value="1"/>
</dbReference>
<dbReference type="Proteomes" id="UP000053660">
    <property type="component" value="Unassembled WGS sequence"/>
</dbReference>
<dbReference type="GO" id="GO:0006260">
    <property type="term" value="P:DNA replication"/>
    <property type="evidence" value="ECO:0007669"/>
    <property type="project" value="TreeGrafter"/>
</dbReference>
<dbReference type="OrthoDB" id="9997116at2759"/>
<dbReference type="PANTHER" id="PTHR23274">
    <property type="entry name" value="DNA HELICASE-RELATED"/>
    <property type="match status" value="1"/>
</dbReference>
<dbReference type="EMBL" id="KN549570">
    <property type="protein sequence ID" value="KHJ96868.1"/>
    <property type="molecule type" value="Genomic_DNA"/>
</dbReference>
<gene>
    <name evidence="1" type="ORF">OESDEN_03163</name>
</gene>